<sequence length="83" mass="9509">MRIRVCFGIVLWSSNIYKMKNLVIHPHDESTHFLRPIYNSLPNTTIVRDCISKKALIEMLKSHDSIFLLGHGSSNGLFKPNTL</sequence>
<protein>
    <submittedName>
        <fullName evidence="1">Uncharacterized protein</fullName>
    </submittedName>
</protein>
<dbReference type="Proteomes" id="UP000248840">
    <property type="component" value="Unassembled WGS sequence"/>
</dbReference>
<evidence type="ECO:0000313" key="2">
    <source>
        <dbReference type="Proteomes" id="UP000248840"/>
    </source>
</evidence>
<accession>A0A328YL56</accession>
<proteinExistence type="predicted"/>
<dbReference type="AlphaFoldDB" id="A0A328YL56"/>
<reference evidence="1 2" key="1">
    <citation type="submission" date="2018-06" db="EMBL/GenBank/DDBJ databases">
        <title>Genomic Encyclopedia of Archaeal and Bacterial Type Strains, Phase II (KMG-II): from individual species to whole genera.</title>
        <authorList>
            <person name="Goeker M."/>
        </authorList>
    </citation>
    <scope>NUCLEOTIDE SEQUENCE [LARGE SCALE GENOMIC DNA]</scope>
    <source>
        <strain evidence="1 2">DSM 25663</strain>
    </source>
</reference>
<keyword evidence="2" id="KW-1185">Reference proteome</keyword>
<evidence type="ECO:0000313" key="1">
    <source>
        <dbReference type="EMBL" id="RAR73813.1"/>
    </source>
</evidence>
<comment type="caution">
    <text evidence="1">The sequence shown here is derived from an EMBL/GenBank/DDBJ whole genome shotgun (WGS) entry which is preliminary data.</text>
</comment>
<name>A0A328YL56_9FLAO</name>
<organism evidence="1 2">
    <name type="scientific">Flavobacterium aciduliphilum</name>
    <dbReference type="NCBI Taxonomy" id="1101402"/>
    <lineage>
        <taxon>Bacteria</taxon>
        <taxon>Pseudomonadati</taxon>
        <taxon>Bacteroidota</taxon>
        <taxon>Flavobacteriia</taxon>
        <taxon>Flavobacteriales</taxon>
        <taxon>Flavobacteriaceae</taxon>
        <taxon>Flavobacterium</taxon>
    </lineage>
</organism>
<dbReference type="EMBL" id="QLSZ01000003">
    <property type="protein sequence ID" value="RAR73813.1"/>
    <property type="molecule type" value="Genomic_DNA"/>
</dbReference>
<gene>
    <name evidence="1" type="ORF">CLV55_103132</name>
</gene>